<dbReference type="Gramene" id="KZM89143">
    <property type="protein sequence ID" value="KZM89143"/>
    <property type="gene ID" value="DCAR_026218"/>
</dbReference>
<dbReference type="AlphaFoldDB" id="A0A161X993"/>
<accession>A0A161X993</accession>
<keyword evidence="3" id="KW-1185">Reference proteome</keyword>
<evidence type="ECO:0000313" key="3">
    <source>
        <dbReference type="Proteomes" id="UP000077755"/>
    </source>
</evidence>
<organism evidence="2 3">
    <name type="scientific">Daucus carota subsp. sativus</name>
    <name type="common">Carrot</name>
    <dbReference type="NCBI Taxonomy" id="79200"/>
    <lineage>
        <taxon>Eukaryota</taxon>
        <taxon>Viridiplantae</taxon>
        <taxon>Streptophyta</taxon>
        <taxon>Embryophyta</taxon>
        <taxon>Tracheophyta</taxon>
        <taxon>Spermatophyta</taxon>
        <taxon>Magnoliopsida</taxon>
        <taxon>eudicotyledons</taxon>
        <taxon>Gunneridae</taxon>
        <taxon>Pentapetalae</taxon>
        <taxon>asterids</taxon>
        <taxon>campanulids</taxon>
        <taxon>Apiales</taxon>
        <taxon>Apiaceae</taxon>
        <taxon>Apioideae</taxon>
        <taxon>Scandiceae</taxon>
        <taxon>Daucinae</taxon>
        <taxon>Daucus</taxon>
        <taxon>Daucus sect. Daucus</taxon>
    </lineage>
</organism>
<protein>
    <submittedName>
        <fullName evidence="2">Uncharacterized protein</fullName>
    </submittedName>
</protein>
<gene>
    <name evidence="2" type="ORF">DCAR_0730100</name>
</gene>
<sequence>MVKNITPDKRLEFIRSLEFEAEYRSVDPINGYKGLVNQNVEQIEEYKKSIKLLIEQAKHLRSIEHHREKIAAAEEKIRQLENIVVTQFQKIGEIYDDENKPEVKEVAGEDHA</sequence>
<name>A0A161X993_DAUCS</name>
<dbReference type="Proteomes" id="UP000077755">
    <property type="component" value="Chromosome 7"/>
</dbReference>
<evidence type="ECO:0000256" key="1">
    <source>
        <dbReference type="ARBA" id="ARBA00005474"/>
    </source>
</evidence>
<proteinExistence type="inferred from homology"/>
<reference evidence="2" key="2">
    <citation type="submission" date="2022-03" db="EMBL/GenBank/DDBJ databases">
        <title>Draft title - Genomic analysis of global carrot germplasm unveils the trajectory of domestication and the origin of high carotenoid orange carrot.</title>
        <authorList>
            <person name="Iorizzo M."/>
            <person name="Ellison S."/>
            <person name="Senalik D."/>
            <person name="Macko-Podgorni A."/>
            <person name="Grzebelus D."/>
            <person name="Bostan H."/>
            <person name="Rolling W."/>
            <person name="Curaba J."/>
            <person name="Simon P."/>
        </authorList>
    </citation>
    <scope>NUCLEOTIDE SEQUENCE</scope>
    <source>
        <tissue evidence="2">Leaf</tissue>
    </source>
</reference>
<dbReference type="PROSITE" id="PS50891">
    <property type="entry name" value="LOB"/>
    <property type="match status" value="1"/>
</dbReference>
<comment type="similarity">
    <text evidence="1">Belongs to the LOB domain-containing protein family.</text>
</comment>
<reference evidence="2" key="1">
    <citation type="journal article" date="2016" name="Nat. Genet.">
        <title>A high-quality carrot genome assembly provides new insights into carotenoid accumulation and asterid genome evolution.</title>
        <authorList>
            <person name="Iorizzo M."/>
            <person name="Ellison S."/>
            <person name="Senalik D."/>
            <person name="Zeng P."/>
            <person name="Satapoomin P."/>
            <person name="Huang J."/>
            <person name="Bowman M."/>
            <person name="Iovene M."/>
            <person name="Sanseverino W."/>
            <person name="Cavagnaro P."/>
            <person name="Yildiz M."/>
            <person name="Macko-Podgorni A."/>
            <person name="Moranska E."/>
            <person name="Grzebelus E."/>
            <person name="Grzebelus D."/>
            <person name="Ashrafi H."/>
            <person name="Zheng Z."/>
            <person name="Cheng S."/>
            <person name="Spooner D."/>
            <person name="Van Deynze A."/>
            <person name="Simon P."/>
        </authorList>
    </citation>
    <scope>NUCLEOTIDE SEQUENCE</scope>
    <source>
        <tissue evidence="2">Leaf</tissue>
    </source>
</reference>
<evidence type="ECO:0000313" key="2">
    <source>
        <dbReference type="EMBL" id="WOH10631.1"/>
    </source>
</evidence>
<dbReference type="EMBL" id="CP093349">
    <property type="protein sequence ID" value="WOH10631.1"/>
    <property type="molecule type" value="Genomic_DNA"/>
</dbReference>
<dbReference type="Pfam" id="PF03195">
    <property type="entry name" value="LOB"/>
    <property type="match status" value="1"/>
</dbReference>
<dbReference type="InterPro" id="IPR004883">
    <property type="entry name" value="LOB"/>
</dbReference>